<feature type="binding site" evidence="4">
    <location>
        <position position="119"/>
    </location>
    <ligand>
        <name>substrate</name>
    </ligand>
</feature>
<dbReference type="EC" id="4.1.3.40" evidence="4"/>
<dbReference type="GO" id="GO:0005829">
    <property type="term" value="C:cytosol"/>
    <property type="evidence" value="ECO:0007669"/>
    <property type="project" value="TreeGrafter"/>
</dbReference>
<name>A0A432YZV0_9GAMM</name>
<keyword evidence="1 4" id="KW-0963">Cytoplasm</keyword>
<dbReference type="OrthoDB" id="9789493at2"/>
<keyword evidence="6" id="KW-1185">Reference proteome</keyword>
<dbReference type="AlphaFoldDB" id="A0A432YZV0"/>
<feature type="binding site" evidence="4">
    <location>
        <position position="81"/>
    </location>
    <ligand>
        <name>substrate</name>
    </ligand>
</feature>
<dbReference type="GO" id="GO:0042866">
    <property type="term" value="P:pyruvate biosynthetic process"/>
    <property type="evidence" value="ECO:0007669"/>
    <property type="project" value="UniProtKB-UniRule"/>
</dbReference>
<dbReference type="RefSeq" id="WP_126781154.1">
    <property type="nucleotide sequence ID" value="NZ_PIQC01000004.1"/>
</dbReference>
<dbReference type="HAMAP" id="MF_01632">
    <property type="entry name" value="UbiC"/>
    <property type="match status" value="1"/>
</dbReference>
<dbReference type="Pfam" id="PF04345">
    <property type="entry name" value="Chor_lyase"/>
    <property type="match status" value="1"/>
</dbReference>
<dbReference type="PANTHER" id="PTHR38683">
    <property type="entry name" value="CHORISMATE PYRUVATE-LYASE"/>
    <property type="match status" value="1"/>
</dbReference>
<reference evidence="6" key="1">
    <citation type="journal article" date="2018" name="Front. Microbiol.">
        <title>Genome-Based Analysis Reveals the Taxonomy and Diversity of the Family Idiomarinaceae.</title>
        <authorList>
            <person name="Liu Y."/>
            <person name="Lai Q."/>
            <person name="Shao Z."/>
        </authorList>
    </citation>
    <scope>NUCLEOTIDE SEQUENCE [LARGE SCALE GENOMIC DNA]</scope>
    <source>
        <strain evidence="6">R22</strain>
    </source>
</reference>
<comment type="catalytic activity">
    <reaction evidence="4">
        <text>chorismate = 4-hydroxybenzoate + pyruvate</text>
        <dbReference type="Rhea" id="RHEA:16505"/>
        <dbReference type="ChEBI" id="CHEBI:15361"/>
        <dbReference type="ChEBI" id="CHEBI:17879"/>
        <dbReference type="ChEBI" id="CHEBI:29748"/>
        <dbReference type="EC" id="4.1.3.40"/>
    </reaction>
</comment>
<keyword evidence="4 5" id="KW-0670">Pyruvate</keyword>
<dbReference type="PANTHER" id="PTHR38683:SF1">
    <property type="entry name" value="CHORISMATE PYRUVATE-LYASE"/>
    <property type="match status" value="1"/>
</dbReference>
<dbReference type="GO" id="GO:0006744">
    <property type="term" value="P:ubiquinone biosynthetic process"/>
    <property type="evidence" value="ECO:0007669"/>
    <property type="project" value="UniProtKB-UniRule"/>
</dbReference>
<proteinExistence type="inferred from homology"/>
<comment type="caution">
    <text evidence="5">The sequence shown here is derived from an EMBL/GenBank/DDBJ whole genome shotgun (WGS) entry which is preliminary data.</text>
</comment>
<keyword evidence="2 4" id="KW-0831">Ubiquinone biosynthesis</keyword>
<keyword evidence="3 4" id="KW-0456">Lyase</keyword>
<dbReference type="GO" id="GO:0008813">
    <property type="term" value="F:chorismate lyase activity"/>
    <property type="evidence" value="ECO:0007669"/>
    <property type="project" value="UniProtKB-UniRule"/>
</dbReference>
<comment type="subcellular location">
    <subcellularLocation>
        <location evidence="4">Cytoplasm</location>
    </subcellularLocation>
</comment>
<evidence type="ECO:0000256" key="4">
    <source>
        <dbReference type="HAMAP-Rule" id="MF_01632"/>
    </source>
</evidence>
<dbReference type="EMBL" id="PIQC01000004">
    <property type="protein sequence ID" value="RUO69427.1"/>
    <property type="molecule type" value="Genomic_DNA"/>
</dbReference>
<evidence type="ECO:0000256" key="1">
    <source>
        <dbReference type="ARBA" id="ARBA00022490"/>
    </source>
</evidence>
<comment type="function">
    <text evidence="4">Removes the pyruvyl group from chorismate, with concomitant aromatization of the ring, to provide 4-hydroxybenzoate (4HB) for the ubiquinone pathway.</text>
</comment>
<comment type="caution">
    <text evidence="4">Lacks conserved residue(s) required for the propagation of feature annotation.</text>
</comment>
<dbReference type="UniPathway" id="UPA00232"/>
<dbReference type="InterPro" id="IPR007440">
    <property type="entry name" value="Chorismate--pyruvate_lyase"/>
</dbReference>
<feature type="binding site" evidence="4">
    <location>
        <position position="177"/>
    </location>
    <ligand>
        <name>substrate</name>
    </ligand>
</feature>
<gene>
    <name evidence="4" type="primary">ubiC</name>
    <name evidence="5" type="ORF">CWI78_05790</name>
</gene>
<protein>
    <recommendedName>
        <fullName evidence="4">Probable chorismate pyruvate-lyase</fullName>
        <shortName evidence="4">CL</shortName>
        <shortName evidence="4">CPL</shortName>
        <ecNumber evidence="4">4.1.3.40</ecNumber>
    </recommendedName>
</protein>
<dbReference type="Proteomes" id="UP000288058">
    <property type="component" value="Unassembled WGS sequence"/>
</dbReference>
<evidence type="ECO:0000256" key="2">
    <source>
        <dbReference type="ARBA" id="ARBA00022688"/>
    </source>
</evidence>
<sequence>MTTEFYATPAFPVSETLHWVPPQQLDLTPEQADWLLYEGSLTQRLKQVGEQFSVKLLGQQLLDPHTEESKRLNHHGQAVVREVLLYCNERPWVFARSLFLPSAESSDTLNLQKLGNQSLGESLFAREDLHCGPIEIAKVHSEHAVARLNHQWFQQQRALLGRRRMFSTSGEQLLVSEIFMEPSSLYPSSL</sequence>
<evidence type="ECO:0000256" key="3">
    <source>
        <dbReference type="ARBA" id="ARBA00023239"/>
    </source>
</evidence>
<evidence type="ECO:0000313" key="6">
    <source>
        <dbReference type="Proteomes" id="UP000288058"/>
    </source>
</evidence>
<dbReference type="Gene3D" id="3.40.1410.10">
    <property type="entry name" value="Chorismate lyase-like"/>
    <property type="match status" value="1"/>
</dbReference>
<organism evidence="5 6">
    <name type="scientific">Idiomarina ramblicola</name>
    <dbReference type="NCBI Taxonomy" id="263724"/>
    <lineage>
        <taxon>Bacteria</taxon>
        <taxon>Pseudomonadati</taxon>
        <taxon>Pseudomonadota</taxon>
        <taxon>Gammaproteobacteria</taxon>
        <taxon>Alteromonadales</taxon>
        <taxon>Idiomarinaceae</taxon>
        <taxon>Idiomarina</taxon>
    </lineage>
</organism>
<evidence type="ECO:0000313" key="5">
    <source>
        <dbReference type="EMBL" id="RUO69427.1"/>
    </source>
</evidence>
<dbReference type="InterPro" id="IPR028978">
    <property type="entry name" value="Chorismate_lyase_/UTRA_dom_sf"/>
</dbReference>
<comment type="pathway">
    <text evidence="4">Cofactor biosynthesis; ubiquinone biosynthesis.</text>
</comment>
<accession>A0A432YZV0</accession>
<comment type="similarity">
    <text evidence="4">Belongs to the UbiC family.</text>
</comment>
<dbReference type="SUPFAM" id="SSF64288">
    <property type="entry name" value="Chorismate lyase-like"/>
    <property type="match status" value="1"/>
</dbReference>